<sequence>MTTSSPTTLAPHPRSSRVVQLPRRPVAVAPVQGTLALELEPLLEPPTAEVVPLDPRRHRGLHDWVVRFAQAAVEIAGGDRPAEQLVRHTDRDTYADLHRRALLVARAGCHRPGLGRVMAVRPRVHSVRLCFLAADVAEASVHVRHGERSRALAARFELRQHRWVATALEFG</sequence>
<reference evidence="2" key="1">
    <citation type="journal article" date="2019" name="Int. J. Syst. Evol. Microbiol.">
        <title>The Global Catalogue of Microorganisms (GCM) 10K type strain sequencing project: providing services to taxonomists for standard genome sequencing and annotation.</title>
        <authorList>
            <consortium name="The Broad Institute Genomics Platform"/>
            <consortium name="The Broad Institute Genome Sequencing Center for Infectious Disease"/>
            <person name="Wu L."/>
            <person name="Ma J."/>
        </authorList>
    </citation>
    <scope>NUCLEOTIDE SEQUENCE [LARGE SCALE GENOMIC DNA]</scope>
    <source>
        <strain evidence="2">JCM 18127</strain>
    </source>
</reference>
<gene>
    <name evidence="1" type="ORF">GCM10023226_12030</name>
</gene>
<comment type="caution">
    <text evidence="1">The sequence shown here is derived from an EMBL/GenBank/DDBJ whole genome shotgun (WGS) entry which is preliminary data.</text>
</comment>
<proteinExistence type="predicted"/>
<evidence type="ECO:0000313" key="1">
    <source>
        <dbReference type="EMBL" id="GAA4676411.1"/>
    </source>
</evidence>
<evidence type="ECO:0000313" key="2">
    <source>
        <dbReference type="Proteomes" id="UP001500621"/>
    </source>
</evidence>
<dbReference type="Pfam" id="PF20060">
    <property type="entry name" value="DUF6459"/>
    <property type="match status" value="1"/>
</dbReference>
<dbReference type="EMBL" id="BAABIM010000001">
    <property type="protein sequence ID" value="GAA4676411.1"/>
    <property type="molecule type" value="Genomic_DNA"/>
</dbReference>
<dbReference type="RefSeq" id="WP_345263648.1">
    <property type="nucleotide sequence ID" value="NZ_BAABIM010000001.1"/>
</dbReference>
<dbReference type="InterPro" id="IPR045596">
    <property type="entry name" value="DUF6459"/>
</dbReference>
<organism evidence="1 2">
    <name type="scientific">Nocardioides nanhaiensis</name>
    <dbReference type="NCBI Taxonomy" id="1476871"/>
    <lineage>
        <taxon>Bacteria</taxon>
        <taxon>Bacillati</taxon>
        <taxon>Actinomycetota</taxon>
        <taxon>Actinomycetes</taxon>
        <taxon>Propionibacteriales</taxon>
        <taxon>Nocardioidaceae</taxon>
        <taxon>Nocardioides</taxon>
    </lineage>
</organism>
<dbReference type="Proteomes" id="UP001500621">
    <property type="component" value="Unassembled WGS sequence"/>
</dbReference>
<accession>A0ABP8VYQ7</accession>
<protein>
    <submittedName>
        <fullName evidence="1">Uncharacterized protein</fullName>
    </submittedName>
</protein>
<keyword evidence="2" id="KW-1185">Reference proteome</keyword>
<name>A0ABP8VYQ7_9ACTN</name>